<evidence type="ECO:0000313" key="3">
    <source>
        <dbReference type="Proteomes" id="UP000682202"/>
    </source>
</evidence>
<dbReference type="InterPro" id="IPR000871">
    <property type="entry name" value="Beta-lactam_class-A"/>
</dbReference>
<feature type="chain" id="PRO_5037640131" description="Lipoprotein LppW" evidence="1">
    <location>
        <begin position="32"/>
        <end position="315"/>
    </location>
</feature>
<name>A0A975JYG2_9MYCO</name>
<dbReference type="PANTHER" id="PTHR35333:SF3">
    <property type="entry name" value="BETA-LACTAMASE-TYPE TRANSPEPTIDASE FOLD CONTAINING PROTEIN"/>
    <property type="match status" value="1"/>
</dbReference>
<dbReference type="EMBL" id="CP046600">
    <property type="protein sequence ID" value="QUR66923.1"/>
    <property type="molecule type" value="Genomic_DNA"/>
</dbReference>
<feature type="signal peptide" evidence="1">
    <location>
        <begin position="1"/>
        <end position="31"/>
    </location>
</feature>
<keyword evidence="3" id="KW-1185">Reference proteome</keyword>
<dbReference type="GO" id="GO:0046677">
    <property type="term" value="P:response to antibiotic"/>
    <property type="evidence" value="ECO:0007669"/>
    <property type="project" value="InterPro"/>
</dbReference>
<protein>
    <recommendedName>
        <fullName evidence="4">Lipoprotein LppW</fullName>
    </recommendedName>
</protein>
<dbReference type="KEGG" id="mspg:F6B93_07300"/>
<dbReference type="RefSeq" id="WP_211698490.1">
    <property type="nucleotide sequence ID" value="NZ_CP046600.1"/>
</dbReference>
<evidence type="ECO:0008006" key="4">
    <source>
        <dbReference type="Google" id="ProtNLM"/>
    </source>
</evidence>
<reference evidence="2" key="1">
    <citation type="submission" date="2019-12" db="EMBL/GenBank/DDBJ databases">
        <title>Mycobacterium spongiae sp. nov.</title>
        <authorList>
            <person name="Stinear T."/>
        </authorList>
    </citation>
    <scope>NUCLEOTIDE SEQUENCE</scope>
    <source>
        <strain evidence="2">FSD4b-SM</strain>
    </source>
</reference>
<dbReference type="PANTHER" id="PTHR35333">
    <property type="entry name" value="BETA-LACTAMASE"/>
    <property type="match status" value="1"/>
</dbReference>
<organism evidence="2 3">
    <name type="scientific">Mycobacterium spongiae</name>
    <dbReference type="NCBI Taxonomy" id="886343"/>
    <lineage>
        <taxon>Bacteria</taxon>
        <taxon>Bacillati</taxon>
        <taxon>Actinomycetota</taxon>
        <taxon>Actinomycetes</taxon>
        <taxon>Mycobacteriales</taxon>
        <taxon>Mycobacteriaceae</taxon>
        <taxon>Mycobacterium</taxon>
    </lineage>
</organism>
<dbReference type="AlphaFoldDB" id="A0A975JYG2"/>
<accession>A0A975JYG2</accession>
<evidence type="ECO:0000256" key="1">
    <source>
        <dbReference type="SAM" id="SignalP"/>
    </source>
</evidence>
<gene>
    <name evidence="2" type="ORF">F6B93_07300</name>
</gene>
<keyword evidence="1" id="KW-0732">Signal</keyword>
<dbReference type="Gene3D" id="3.40.710.10">
    <property type="entry name" value="DD-peptidase/beta-lactamase superfamily"/>
    <property type="match status" value="1"/>
</dbReference>
<dbReference type="Proteomes" id="UP000682202">
    <property type="component" value="Chromosome"/>
</dbReference>
<dbReference type="GO" id="GO:0008800">
    <property type="term" value="F:beta-lactamase activity"/>
    <property type="evidence" value="ECO:0007669"/>
    <property type="project" value="InterPro"/>
</dbReference>
<sequence length="315" mass="33747">MRSRPLTMLTAALAVVSLVVGGCEATTQAQASEVSDSAHRVSSPSRPQQQPVELLLRSITSSGAPNVLPTTGFIGLQARIQRATEQAASRGASLSVAILDRSTRRLVSNGNNAIVATASVSKLFIADDLLLRESEGKTALTPEDHHALDSMLRSSDDGAAERFWARDGGNAIVTQVASRYGLASTVPPSDGRWWNTISSAADLIRYYEMLLNGAGGLPLERASVILNDLAKSTPTGIDGYPQRFGIPDGLFNEKVAVKQGWMCCIGRDWIHLSTGVIGADRRYIMVIESLQASNDAIARETITQAVRTMFPNGRI</sequence>
<proteinExistence type="predicted"/>
<dbReference type="GO" id="GO:0030655">
    <property type="term" value="P:beta-lactam antibiotic catabolic process"/>
    <property type="evidence" value="ECO:0007669"/>
    <property type="project" value="InterPro"/>
</dbReference>
<dbReference type="PROSITE" id="PS51257">
    <property type="entry name" value="PROKAR_LIPOPROTEIN"/>
    <property type="match status" value="1"/>
</dbReference>
<dbReference type="SUPFAM" id="SSF56601">
    <property type="entry name" value="beta-lactamase/transpeptidase-like"/>
    <property type="match status" value="1"/>
</dbReference>
<evidence type="ECO:0000313" key="2">
    <source>
        <dbReference type="EMBL" id="QUR66923.1"/>
    </source>
</evidence>
<dbReference type="InterPro" id="IPR012338">
    <property type="entry name" value="Beta-lactam/transpept-like"/>
</dbReference>